<keyword evidence="3" id="KW-0813">Transport</keyword>
<keyword evidence="8" id="KW-0539">Nucleus</keyword>
<dbReference type="GO" id="GO:0044614">
    <property type="term" value="C:nuclear pore cytoplasmic filaments"/>
    <property type="evidence" value="ECO:0007669"/>
    <property type="project" value="TreeGrafter"/>
</dbReference>
<sequence>MFPSTATATSWQGSASSSPTFSAPSYTGFSVNGAAATRLTYNLEQSNLGQVTGSRTAVYKQTAAAPSSVEKLASISAMPAYSGKSHEELRWEDCNVSGKGLFGLSSSAVQSRSPATNLTTASWGTTSVSSTPVKPNLFEKAFPSVATQTPTWNYPGPSTFPPSQPLNFSNSANTGWTTVVTSAPSSSFNPFTPRTNLTSPASNASSVSFVSWNNNPFTNPSTSLASTTHTSSSSFNPFMPRTGFTSPTSTTSSVSLAPLNHNPFTNPFTSVPSATHTSSSSLNPFMTRTSFTSPASTTSSVSLAPLNHNPFTTPFTSVASHTSSSSFNLFTPRTNLTSPASTASSFSFAPTNNNPFTSSSTSLATDTSSSSFNLFRPGTNFNPPASTAVNAAPLSLFNSSGSGTTLTSAASVSLSPLNHNPFSNPSTSLAAHTSSSYPTFTAFTRGADSTPSSLNALWSTPIDGPFVSTSTAADKLSLVAPVSSGLNSTFNQPTTLFNPCVNGTSEIIGQSSFSQPFPSQIKSTGKPSSATSPFGTLPPIPHMVFDGSQSKQSIQYGISSLPVKDKPAPVKYSLPNNRHLSGRIKLPVRKYDPKLNASKKPYFSVTKEIPVAVYAPRENPRALMVCPEKWPPKDTIENIHEENFSGSIYESERDGPAKDTQLFTTVLDVPSKLQQPDYYTHPHISELEAKERAAPGFCMRVKDFVVGRHGYGSIKFLGETNLRKVDIETHVQFNNREVIVYTDESKKPPVGEGLNKAAEITLLNIKCVDKKTGMQYTEGSKVDKYTEMLKKKAAAQGAEFISYDPIQGEWKFRVQHF</sequence>
<reference evidence="12" key="1">
    <citation type="journal article" date="2023" name="bioRxiv">
        <title>Improved chromosome-level genome assembly for marigold (Tagetes erecta).</title>
        <authorList>
            <person name="Jiang F."/>
            <person name="Yuan L."/>
            <person name="Wang S."/>
            <person name="Wang H."/>
            <person name="Xu D."/>
            <person name="Wang A."/>
            <person name="Fan W."/>
        </authorList>
    </citation>
    <scope>NUCLEOTIDE SEQUENCE</scope>
    <source>
        <strain evidence="12">WSJ</strain>
        <tissue evidence="12">Leaf</tissue>
    </source>
</reference>
<dbReference type="GO" id="GO:0006606">
    <property type="term" value="P:protein import into nucleus"/>
    <property type="evidence" value="ECO:0007669"/>
    <property type="project" value="TreeGrafter"/>
</dbReference>
<dbReference type="GO" id="GO:0003723">
    <property type="term" value="F:RNA binding"/>
    <property type="evidence" value="ECO:0007669"/>
    <property type="project" value="TreeGrafter"/>
</dbReference>
<dbReference type="Gene3D" id="1.10.10.2360">
    <property type="match status" value="1"/>
</dbReference>
<evidence type="ECO:0000256" key="5">
    <source>
        <dbReference type="ARBA" id="ARBA00022927"/>
    </source>
</evidence>
<dbReference type="GO" id="GO:0017056">
    <property type="term" value="F:structural constituent of nuclear pore"/>
    <property type="evidence" value="ECO:0007669"/>
    <property type="project" value="InterPro"/>
</dbReference>
<feature type="domain" description="Peptidase S59" evidence="11">
    <location>
        <begin position="675"/>
        <end position="817"/>
    </location>
</feature>
<protein>
    <recommendedName>
        <fullName evidence="11">Peptidase S59 domain-containing protein</fullName>
    </recommendedName>
</protein>
<evidence type="ECO:0000256" key="8">
    <source>
        <dbReference type="ARBA" id="ARBA00023242"/>
    </source>
</evidence>
<evidence type="ECO:0000256" key="9">
    <source>
        <dbReference type="ARBA" id="ARBA00065263"/>
    </source>
</evidence>
<evidence type="ECO:0000256" key="2">
    <source>
        <dbReference type="ARBA" id="ARBA00008926"/>
    </source>
</evidence>
<dbReference type="FunFam" id="3.30.1610.10:FF:000002">
    <property type="entry name" value="nuclear pore complex protein NUP98A"/>
    <property type="match status" value="1"/>
</dbReference>
<dbReference type="SUPFAM" id="SSF82215">
    <property type="entry name" value="C-terminal autoproteolytic domain of nucleoporin nup98"/>
    <property type="match status" value="1"/>
</dbReference>
<evidence type="ECO:0000313" key="12">
    <source>
        <dbReference type="EMBL" id="KAK1434551.1"/>
    </source>
</evidence>
<dbReference type="GO" id="GO:0000973">
    <property type="term" value="P:post-transcriptional tethering of RNA polymerase II gene DNA at nuclear periphery"/>
    <property type="evidence" value="ECO:0007669"/>
    <property type="project" value="TreeGrafter"/>
</dbReference>
<evidence type="ECO:0000313" key="13">
    <source>
        <dbReference type="Proteomes" id="UP001229421"/>
    </source>
</evidence>
<feature type="region of interest" description="Disordered" evidence="10">
    <location>
        <begin position="222"/>
        <end position="253"/>
    </location>
</feature>
<keyword evidence="6" id="KW-0811">Translocation</keyword>
<evidence type="ECO:0000256" key="7">
    <source>
        <dbReference type="ARBA" id="ARBA00023132"/>
    </source>
</evidence>
<dbReference type="Pfam" id="PF04096">
    <property type="entry name" value="Nucleoporin2"/>
    <property type="match status" value="1"/>
</dbReference>
<feature type="compositionally biased region" description="Polar residues" evidence="10">
    <location>
        <begin position="1"/>
        <end position="13"/>
    </location>
</feature>
<dbReference type="InterPro" id="IPR007230">
    <property type="entry name" value="Nup98_auto-Pept-S59_dom"/>
</dbReference>
<dbReference type="PROSITE" id="PS51434">
    <property type="entry name" value="NUP_C"/>
    <property type="match status" value="1"/>
</dbReference>
<dbReference type="GO" id="GO:0034398">
    <property type="term" value="P:telomere tethering at nuclear periphery"/>
    <property type="evidence" value="ECO:0007669"/>
    <property type="project" value="TreeGrafter"/>
</dbReference>
<keyword evidence="13" id="KW-1185">Reference proteome</keyword>
<dbReference type="GO" id="GO:0051028">
    <property type="term" value="P:mRNA transport"/>
    <property type="evidence" value="ECO:0007669"/>
    <property type="project" value="UniProtKB-KW"/>
</dbReference>
<dbReference type="PANTHER" id="PTHR23198:SF6">
    <property type="entry name" value="NUCLEAR PORE COMPLEX PROTEIN NUP98-NUP96"/>
    <property type="match status" value="1"/>
</dbReference>
<evidence type="ECO:0000256" key="6">
    <source>
        <dbReference type="ARBA" id="ARBA00023010"/>
    </source>
</evidence>
<dbReference type="Proteomes" id="UP001229421">
    <property type="component" value="Unassembled WGS sequence"/>
</dbReference>
<dbReference type="GO" id="GO:0048573">
    <property type="term" value="P:photoperiodism, flowering"/>
    <property type="evidence" value="ECO:0007669"/>
    <property type="project" value="UniProtKB-ARBA"/>
</dbReference>
<evidence type="ECO:0000256" key="10">
    <source>
        <dbReference type="SAM" id="MobiDB-lite"/>
    </source>
</evidence>
<dbReference type="InterPro" id="IPR037665">
    <property type="entry name" value="Nucleoporin_S59-like"/>
</dbReference>
<dbReference type="EMBL" id="JAUHHV010000001">
    <property type="protein sequence ID" value="KAK1434551.1"/>
    <property type="molecule type" value="Genomic_DNA"/>
</dbReference>
<feature type="compositionally biased region" description="Low complexity" evidence="10">
    <location>
        <begin position="242"/>
        <end position="253"/>
    </location>
</feature>
<keyword evidence="4" id="KW-0509">mRNA transport</keyword>
<keyword evidence="7" id="KW-0906">Nuclear pore complex</keyword>
<evidence type="ECO:0000259" key="11">
    <source>
        <dbReference type="PROSITE" id="PS51434"/>
    </source>
</evidence>
<gene>
    <name evidence="12" type="ORF">QVD17_00298</name>
</gene>
<dbReference type="GO" id="GO:0006405">
    <property type="term" value="P:RNA export from nucleus"/>
    <property type="evidence" value="ECO:0007669"/>
    <property type="project" value="TreeGrafter"/>
</dbReference>
<proteinExistence type="inferred from homology"/>
<dbReference type="GO" id="GO:0008139">
    <property type="term" value="F:nuclear localization sequence binding"/>
    <property type="evidence" value="ECO:0007669"/>
    <property type="project" value="TreeGrafter"/>
</dbReference>
<feature type="compositionally biased region" description="Low complexity" evidence="10">
    <location>
        <begin position="222"/>
        <end position="234"/>
    </location>
</feature>
<accession>A0AAD8P793</accession>
<comment type="similarity">
    <text evidence="2">Belongs to the nucleoporin GLFG family.</text>
</comment>
<evidence type="ECO:0000256" key="4">
    <source>
        <dbReference type="ARBA" id="ARBA00022816"/>
    </source>
</evidence>
<evidence type="ECO:0000256" key="3">
    <source>
        <dbReference type="ARBA" id="ARBA00022448"/>
    </source>
</evidence>
<organism evidence="12 13">
    <name type="scientific">Tagetes erecta</name>
    <name type="common">African marigold</name>
    <dbReference type="NCBI Taxonomy" id="13708"/>
    <lineage>
        <taxon>Eukaryota</taxon>
        <taxon>Viridiplantae</taxon>
        <taxon>Streptophyta</taxon>
        <taxon>Embryophyta</taxon>
        <taxon>Tracheophyta</taxon>
        <taxon>Spermatophyta</taxon>
        <taxon>Magnoliopsida</taxon>
        <taxon>eudicotyledons</taxon>
        <taxon>Gunneridae</taxon>
        <taxon>Pentapetalae</taxon>
        <taxon>asterids</taxon>
        <taxon>campanulids</taxon>
        <taxon>Asterales</taxon>
        <taxon>Asteraceae</taxon>
        <taxon>Asteroideae</taxon>
        <taxon>Heliantheae alliance</taxon>
        <taxon>Tageteae</taxon>
        <taxon>Tagetes</taxon>
    </lineage>
</organism>
<comment type="subunit">
    <text evidence="9">Part of the nuclear pore complex (NPC). The NPC has an eight-fold symmetrical structure comprising a central transport channel and two rings, the cytoplasmic and nuclear rings, to which eight filaments are attached. The cytoplasmic filaments have loose ends, while the nuclear filaments are joined in a distal ring, forming a nuclear basket. NPCs are highly dynamic in configuration and composition, and can be devided in 3 subcomplexes, the NUP62 subcomplex, the NUP107-160 subcomplex and the NUP93 subcomplex, containing approximately 30 different nucleoporin proteins.</text>
</comment>
<dbReference type="AlphaFoldDB" id="A0AAD8P793"/>
<comment type="caution">
    <text evidence="12">The sequence shown here is derived from an EMBL/GenBank/DDBJ whole genome shotgun (WGS) entry which is preliminary data.</text>
</comment>
<comment type="subcellular location">
    <subcellularLocation>
        <location evidence="1">Nucleus</location>
        <location evidence="1">Nuclear pore complex</location>
    </subcellularLocation>
</comment>
<name>A0AAD8P793_TARER</name>
<keyword evidence="5" id="KW-0653">Protein transport</keyword>
<dbReference type="Gene3D" id="3.30.1610.10">
    <property type="entry name" value="Peptidase S59, nucleoporin"/>
    <property type="match status" value="1"/>
</dbReference>
<dbReference type="PANTHER" id="PTHR23198">
    <property type="entry name" value="NUCLEOPORIN"/>
    <property type="match status" value="1"/>
</dbReference>
<evidence type="ECO:0000256" key="1">
    <source>
        <dbReference type="ARBA" id="ARBA00004567"/>
    </source>
</evidence>
<feature type="region of interest" description="Disordered" evidence="10">
    <location>
        <begin position="1"/>
        <end position="21"/>
    </location>
</feature>
<dbReference type="InterPro" id="IPR036903">
    <property type="entry name" value="Nup98_auto-Pept-S59_dom_sf"/>
</dbReference>